<dbReference type="AlphaFoldDB" id="A0A062V650"/>
<dbReference type="OrthoDB" id="149942at2157"/>
<reference evidence="1 2" key="1">
    <citation type="journal article" date="2013" name="Nature">
        <title>Anaerobic oxidation of methane coupled to nitrate reduction in a novel archaeal lineage.</title>
        <authorList>
            <person name="Haroon M.F."/>
            <person name="Hu S."/>
            <person name="Shi Y."/>
            <person name="Imelfort M."/>
            <person name="Keller J."/>
            <person name="Hugenholtz P."/>
            <person name="Yuan Z."/>
            <person name="Tyson G.W."/>
        </authorList>
    </citation>
    <scope>NUCLEOTIDE SEQUENCE [LARGE SCALE GENOMIC DNA]</scope>
    <source>
        <strain evidence="1 2">ANME-2d</strain>
    </source>
</reference>
<protein>
    <submittedName>
        <fullName evidence="1">Uncharacterized protein</fullName>
    </submittedName>
</protein>
<dbReference type="EMBL" id="JMIY01000003">
    <property type="protein sequence ID" value="KCZ72048.1"/>
    <property type="molecule type" value="Genomic_DNA"/>
</dbReference>
<proteinExistence type="predicted"/>
<comment type="caution">
    <text evidence="1">The sequence shown here is derived from an EMBL/GenBank/DDBJ whole genome shotgun (WGS) entry which is preliminary data.</text>
</comment>
<dbReference type="RefSeq" id="WP_048090069.1">
    <property type="nucleotide sequence ID" value="NZ_JMIY01000003.1"/>
</dbReference>
<keyword evidence="2" id="KW-1185">Reference proteome</keyword>
<name>A0A062V650_9EURY</name>
<accession>A0A062V650</accession>
<dbReference type="Proteomes" id="UP000027153">
    <property type="component" value="Unassembled WGS sequence"/>
</dbReference>
<sequence length="310" mass="34967" precursor="true">MVKWVWLFAGLLVMGMAAAEEDMSSAQLAQLAVDMMGDSGQDAQISGFGIANSSQIGYSSDGNVTQTIFYDNIENGSVIQWGESGDMPREERTMFIDSVRDPGLTWQWNKGNVNQTINITNSENLYLRQIMGGLRKILFPDPDKEIGRDWWFCGKAVNGTGGLPLCAEKIAKRIFEGKATPRDYYMLHVLEEDYYVFPPENLTPRIILTKWSITRAGDNLTIKFRAHNFGKETYNATLMMDIIPKIDIEGFDGKTFRAEDAQNWEIKVPDKKVIEIGRYTVPSMKEIEGEVVVPLDGMKVKNMKMKMMSG</sequence>
<evidence type="ECO:0000313" key="1">
    <source>
        <dbReference type="EMBL" id="KCZ72048.1"/>
    </source>
</evidence>
<organism evidence="1 2">
    <name type="scientific">Candidatus Methanoperedens nitratireducens</name>
    <dbReference type="NCBI Taxonomy" id="1392998"/>
    <lineage>
        <taxon>Archaea</taxon>
        <taxon>Methanobacteriati</taxon>
        <taxon>Methanobacteriota</taxon>
        <taxon>Stenosarchaea group</taxon>
        <taxon>Methanomicrobia</taxon>
        <taxon>Methanosarcinales</taxon>
        <taxon>ANME-2 cluster</taxon>
        <taxon>Candidatus Methanoperedentaceae</taxon>
        <taxon>Candidatus Methanoperedens</taxon>
    </lineage>
</organism>
<evidence type="ECO:0000313" key="2">
    <source>
        <dbReference type="Proteomes" id="UP000027153"/>
    </source>
</evidence>
<gene>
    <name evidence="1" type="ORF">ANME2D_01449</name>
</gene>